<sequence>MRKWLSLILMVGLVVLTACGTDEETETQANDSEQEQTTDVASLADNLTAESEVETENKKANISFSLTNEGEEAVELGFASGQQFDIHITDENGENVYTYSADRSFTQEQTTKELEAGGMMENAAMWEENVEPGEYEAIVSFPVDTINGEDVSDRDFESTTSFTIEASKESGNETNGESDSGEETNNNTENEDTTGKESSDQSEETTSIEGNDAFRNLELSGENGEYTVSGEARVFEGTFLYRVEDGHNELVPETPVQVDSGAPSWSSFELDISIPESDLPDFGTLTLMLYENSAKDGEPTNINYVPLEQFGGE</sequence>
<gene>
    <name evidence="5" type="ORF">SAMN05421687_105132</name>
</gene>
<feature type="domain" description="Intracellular proteinase inhibitor BsuPI" evidence="4">
    <location>
        <begin position="48"/>
        <end position="140"/>
    </location>
</feature>
<organism evidence="5 6">
    <name type="scientific">Salimicrobium flavidum</name>
    <dbReference type="NCBI Taxonomy" id="570947"/>
    <lineage>
        <taxon>Bacteria</taxon>
        <taxon>Bacillati</taxon>
        <taxon>Bacillota</taxon>
        <taxon>Bacilli</taxon>
        <taxon>Bacillales</taxon>
        <taxon>Bacillaceae</taxon>
        <taxon>Salimicrobium</taxon>
    </lineage>
</organism>
<keyword evidence="6" id="KW-1185">Reference proteome</keyword>
<keyword evidence="2" id="KW-0732">Signal</keyword>
<dbReference type="Pfam" id="PF10648">
    <property type="entry name" value="Gmad2"/>
    <property type="match status" value="1"/>
</dbReference>
<dbReference type="Pfam" id="PF12690">
    <property type="entry name" value="BsuPI"/>
    <property type="match status" value="1"/>
</dbReference>
<dbReference type="RefSeq" id="WP_076558788.1">
    <property type="nucleotide sequence ID" value="NZ_FTOC01000005.1"/>
</dbReference>
<evidence type="ECO:0000256" key="2">
    <source>
        <dbReference type="SAM" id="SignalP"/>
    </source>
</evidence>
<dbReference type="InterPro" id="IPR038144">
    <property type="entry name" value="IPI"/>
</dbReference>
<feature type="signal peptide" evidence="2">
    <location>
        <begin position="1"/>
        <end position="20"/>
    </location>
</feature>
<feature type="region of interest" description="Disordered" evidence="1">
    <location>
        <begin position="162"/>
        <end position="215"/>
    </location>
</feature>
<dbReference type="OrthoDB" id="1357684at2"/>
<dbReference type="AlphaFoldDB" id="A0A1N7JEA4"/>
<feature type="compositionally biased region" description="Low complexity" evidence="1">
    <location>
        <begin position="175"/>
        <end position="188"/>
    </location>
</feature>
<dbReference type="Gene3D" id="2.60.40.2360">
    <property type="entry name" value="Intracellular proteinase inhibitor BsuPI"/>
    <property type="match status" value="1"/>
</dbReference>
<feature type="domain" description="Bacterial spore germination immunoglobulin-like" evidence="3">
    <location>
        <begin position="225"/>
        <end position="298"/>
    </location>
</feature>
<name>A0A1N7JEA4_9BACI</name>
<dbReference type="STRING" id="570947.SAMN05421687_105132"/>
<feature type="chain" id="PRO_5039377805" evidence="2">
    <location>
        <begin position="21"/>
        <end position="313"/>
    </location>
</feature>
<dbReference type="EMBL" id="FTOC01000005">
    <property type="protein sequence ID" value="SIS47685.1"/>
    <property type="molecule type" value="Genomic_DNA"/>
</dbReference>
<proteinExistence type="predicted"/>
<reference evidence="6" key="1">
    <citation type="submission" date="2017-01" db="EMBL/GenBank/DDBJ databases">
        <authorList>
            <person name="Varghese N."/>
            <person name="Submissions S."/>
        </authorList>
    </citation>
    <scope>NUCLEOTIDE SEQUENCE [LARGE SCALE GENOMIC DNA]</scope>
    <source>
        <strain evidence="6">DSM 23127</strain>
    </source>
</reference>
<evidence type="ECO:0000259" key="4">
    <source>
        <dbReference type="Pfam" id="PF12690"/>
    </source>
</evidence>
<dbReference type="PROSITE" id="PS51257">
    <property type="entry name" value="PROKAR_LIPOPROTEIN"/>
    <property type="match status" value="1"/>
</dbReference>
<dbReference type="InterPro" id="IPR020481">
    <property type="entry name" value="Intracell_prot_inh_BsuPI"/>
</dbReference>
<protein>
    <submittedName>
        <fullName evidence="5">Immunoglobulin-like domain of spore germination</fullName>
    </submittedName>
</protein>
<dbReference type="Proteomes" id="UP000187608">
    <property type="component" value="Unassembled WGS sequence"/>
</dbReference>
<accession>A0A1N7JEA4</accession>
<evidence type="ECO:0000313" key="6">
    <source>
        <dbReference type="Proteomes" id="UP000187608"/>
    </source>
</evidence>
<evidence type="ECO:0000313" key="5">
    <source>
        <dbReference type="EMBL" id="SIS47685.1"/>
    </source>
</evidence>
<evidence type="ECO:0000259" key="3">
    <source>
        <dbReference type="Pfam" id="PF10648"/>
    </source>
</evidence>
<dbReference type="InterPro" id="IPR018911">
    <property type="entry name" value="Gmad2_Ig-like_dom"/>
</dbReference>
<evidence type="ECO:0000256" key="1">
    <source>
        <dbReference type="SAM" id="MobiDB-lite"/>
    </source>
</evidence>